<dbReference type="Proteomes" id="UP000023152">
    <property type="component" value="Unassembled WGS sequence"/>
</dbReference>
<feature type="compositionally biased region" description="Basic and acidic residues" evidence="1">
    <location>
        <begin position="140"/>
        <end position="157"/>
    </location>
</feature>
<feature type="compositionally biased region" description="Basic residues" evidence="1">
    <location>
        <begin position="129"/>
        <end position="139"/>
    </location>
</feature>
<accession>X6MKM8</accession>
<feature type="region of interest" description="Disordered" evidence="1">
    <location>
        <begin position="194"/>
        <end position="214"/>
    </location>
</feature>
<dbReference type="EMBL" id="ASPP01020168">
    <property type="protein sequence ID" value="ETO14201.1"/>
    <property type="molecule type" value="Genomic_DNA"/>
</dbReference>
<reference evidence="2 3" key="1">
    <citation type="journal article" date="2013" name="Curr. Biol.">
        <title>The Genome of the Foraminiferan Reticulomyxa filosa.</title>
        <authorList>
            <person name="Glockner G."/>
            <person name="Hulsmann N."/>
            <person name="Schleicher M."/>
            <person name="Noegel A.A."/>
            <person name="Eichinger L."/>
            <person name="Gallinger C."/>
            <person name="Pawlowski J."/>
            <person name="Sierra R."/>
            <person name="Euteneuer U."/>
            <person name="Pillet L."/>
            <person name="Moustafa A."/>
            <person name="Platzer M."/>
            <person name="Groth M."/>
            <person name="Szafranski K."/>
            <person name="Schliwa M."/>
        </authorList>
    </citation>
    <scope>NUCLEOTIDE SEQUENCE [LARGE SCALE GENOMIC DNA]</scope>
</reference>
<feature type="compositionally biased region" description="Basic and acidic residues" evidence="1">
    <location>
        <begin position="106"/>
        <end position="119"/>
    </location>
</feature>
<feature type="region of interest" description="Disordered" evidence="1">
    <location>
        <begin position="1"/>
        <end position="28"/>
    </location>
</feature>
<evidence type="ECO:0000256" key="1">
    <source>
        <dbReference type="SAM" id="MobiDB-lite"/>
    </source>
</evidence>
<evidence type="ECO:0000313" key="3">
    <source>
        <dbReference type="Proteomes" id="UP000023152"/>
    </source>
</evidence>
<dbReference type="AlphaFoldDB" id="X6MKM8"/>
<keyword evidence="3" id="KW-1185">Reference proteome</keyword>
<feature type="compositionally biased region" description="Basic and acidic residues" evidence="1">
    <location>
        <begin position="164"/>
        <end position="173"/>
    </location>
</feature>
<evidence type="ECO:0000313" key="2">
    <source>
        <dbReference type="EMBL" id="ETO14201.1"/>
    </source>
</evidence>
<feature type="region of interest" description="Disordered" evidence="1">
    <location>
        <begin position="69"/>
        <end position="178"/>
    </location>
</feature>
<protein>
    <submittedName>
        <fullName evidence="2">Uncharacterized protein</fullName>
    </submittedName>
</protein>
<gene>
    <name evidence="2" type="ORF">RFI_23170</name>
</gene>
<name>X6MKM8_RETFI</name>
<comment type="caution">
    <text evidence="2">The sequence shown here is derived from an EMBL/GenBank/DDBJ whole genome shotgun (WGS) entry which is preliminary data.</text>
</comment>
<sequence>MHKMDVDAQNPSQCSHLKRKRENDSIIDSNKKMKRLVCSRPSSGSSVSSLVHVKDLTDEHTCLFEPHIANDMPTEETKSEEVPYLQSNGEQEKKEEVYLLESSNESARDAMQIDRKENDQNSNVEKIQKNHKNKTRPLIRNKDKDHTHQRRSDDNSKDSGATNDKNRGHKLDDNDYNYDSELFSSYQKLTFGPCLSGPKRKWKKQIRGVPSSQF</sequence>
<organism evidence="2 3">
    <name type="scientific">Reticulomyxa filosa</name>
    <dbReference type="NCBI Taxonomy" id="46433"/>
    <lineage>
        <taxon>Eukaryota</taxon>
        <taxon>Sar</taxon>
        <taxon>Rhizaria</taxon>
        <taxon>Retaria</taxon>
        <taxon>Foraminifera</taxon>
        <taxon>Monothalamids</taxon>
        <taxon>Reticulomyxidae</taxon>
        <taxon>Reticulomyxa</taxon>
    </lineage>
</organism>
<proteinExistence type="predicted"/>